<evidence type="ECO:0000259" key="9">
    <source>
        <dbReference type="Pfam" id="PF01576"/>
    </source>
</evidence>
<dbReference type="InterPro" id="IPR002928">
    <property type="entry name" value="Myosin_tail"/>
</dbReference>
<dbReference type="AlphaFoldDB" id="A0A9N7V1E5"/>
<dbReference type="Pfam" id="PF01576">
    <property type="entry name" value="Myosin_tail_1"/>
    <property type="match status" value="1"/>
</dbReference>
<keyword evidence="11" id="KW-1185">Reference proteome</keyword>
<keyword evidence="2" id="KW-0787">Thick filament</keyword>
<organism evidence="10 11">
    <name type="scientific">Pleuronectes platessa</name>
    <name type="common">European plaice</name>
    <dbReference type="NCBI Taxonomy" id="8262"/>
    <lineage>
        <taxon>Eukaryota</taxon>
        <taxon>Metazoa</taxon>
        <taxon>Chordata</taxon>
        <taxon>Craniata</taxon>
        <taxon>Vertebrata</taxon>
        <taxon>Euteleostomi</taxon>
        <taxon>Actinopterygii</taxon>
        <taxon>Neopterygii</taxon>
        <taxon>Teleostei</taxon>
        <taxon>Neoteleostei</taxon>
        <taxon>Acanthomorphata</taxon>
        <taxon>Carangaria</taxon>
        <taxon>Pleuronectiformes</taxon>
        <taxon>Pleuronectoidei</taxon>
        <taxon>Pleuronectidae</taxon>
        <taxon>Pleuronectes</taxon>
    </lineage>
</organism>
<evidence type="ECO:0000256" key="2">
    <source>
        <dbReference type="ARBA" id="ARBA00022433"/>
    </source>
</evidence>
<keyword evidence="4 8" id="KW-0175">Coiled coil</keyword>
<keyword evidence="6" id="KW-0505">Motor protein</keyword>
<evidence type="ECO:0000256" key="6">
    <source>
        <dbReference type="ARBA" id="ARBA00023175"/>
    </source>
</evidence>
<keyword evidence="7" id="KW-0514">Muscle protein</keyword>
<dbReference type="Gene3D" id="6.10.250.2420">
    <property type="match status" value="1"/>
</dbReference>
<dbReference type="PANTHER" id="PTHR46349:SF6">
    <property type="entry name" value="MYOSIN-6-LIKE"/>
    <property type="match status" value="1"/>
</dbReference>
<dbReference type="FunFam" id="1.20.5.370:FF:000010">
    <property type="entry name" value="Myosin heavy chain, isoform G"/>
    <property type="match status" value="1"/>
</dbReference>
<dbReference type="InterPro" id="IPR014751">
    <property type="entry name" value="XRCC4-like_C"/>
</dbReference>
<keyword evidence="5" id="KW-0518">Myosin</keyword>
<evidence type="ECO:0000256" key="7">
    <source>
        <dbReference type="ARBA" id="ARBA00023179"/>
    </source>
</evidence>
<dbReference type="EMBL" id="CADEAL010002546">
    <property type="protein sequence ID" value="CAB1440941.1"/>
    <property type="molecule type" value="Genomic_DNA"/>
</dbReference>
<reference evidence="10" key="1">
    <citation type="submission" date="2020-03" db="EMBL/GenBank/DDBJ databases">
        <authorList>
            <person name="Weist P."/>
        </authorList>
    </citation>
    <scope>NUCLEOTIDE SEQUENCE</scope>
</reference>
<gene>
    <name evidence="10" type="ORF">PLEPLA_LOCUS28736</name>
</gene>
<feature type="domain" description="Myosin tail" evidence="9">
    <location>
        <begin position="1"/>
        <end position="326"/>
    </location>
</feature>
<comment type="subcellular location">
    <subcellularLocation>
        <location evidence="1">Cytoplasm</location>
        <location evidence="1">Myofibril</location>
    </subcellularLocation>
</comment>
<evidence type="ECO:0000313" key="10">
    <source>
        <dbReference type="EMBL" id="CAB1440941.1"/>
    </source>
</evidence>
<evidence type="ECO:0000256" key="5">
    <source>
        <dbReference type="ARBA" id="ARBA00023123"/>
    </source>
</evidence>
<protein>
    <recommendedName>
        <fullName evidence="9">Myosin tail domain-containing protein</fullName>
    </recommendedName>
</protein>
<dbReference type="Gene3D" id="1.20.5.370">
    <property type="match status" value="4"/>
</dbReference>
<evidence type="ECO:0000256" key="1">
    <source>
        <dbReference type="ARBA" id="ARBA00004657"/>
    </source>
</evidence>
<name>A0A9N7V1E5_PLEPL</name>
<evidence type="ECO:0000313" key="11">
    <source>
        <dbReference type="Proteomes" id="UP001153269"/>
    </source>
</evidence>
<keyword evidence="3" id="KW-0963">Cytoplasm</keyword>
<dbReference type="Proteomes" id="UP001153269">
    <property type="component" value="Unassembled WGS sequence"/>
</dbReference>
<proteinExistence type="predicted"/>
<dbReference type="GO" id="GO:0016459">
    <property type="term" value="C:myosin complex"/>
    <property type="evidence" value="ECO:0007669"/>
    <property type="project" value="UniProtKB-KW"/>
</dbReference>
<dbReference type="FunFam" id="1.20.5.370:FF:000001">
    <property type="entry name" value="Myosin heavy chain"/>
    <property type="match status" value="1"/>
</dbReference>
<accession>A0A9N7V1E5</accession>
<feature type="coiled-coil region" evidence="8">
    <location>
        <begin position="12"/>
        <end position="60"/>
    </location>
</feature>
<dbReference type="SUPFAM" id="SSF57997">
    <property type="entry name" value="Tropomyosin"/>
    <property type="match status" value="1"/>
</dbReference>
<evidence type="ECO:0000256" key="4">
    <source>
        <dbReference type="ARBA" id="ARBA00023054"/>
    </source>
</evidence>
<feature type="coiled-coil region" evidence="8">
    <location>
        <begin position="187"/>
        <end position="236"/>
    </location>
</feature>
<dbReference type="PANTHER" id="PTHR46349">
    <property type="entry name" value="CINGULIN-LIKE PROTEIN 1-RELATED"/>
    <property type="match status" value="1"/>
</dbReference>
<feature type="coiled-coil region" evidence="8">
    <location>
        <begin position="265"/>
        <end position="327"/>
    </location>
</feature>
<comment type="caution">
    <text evidence="10">The sequence shown here is derived from an EMBL/GenBank/DDBJ whole genome shotgun (WGS) entry which is preliminary data.</text>
</comment>
<evidence type="ECO:0000256" key="3">
    <source>
        <dbReference type="ARBA" id="ARBA00022490"/>
    </source>
</evidence>
<sequence>MQASLEAEVRSRTEAVRLKKKMESDLNEMEVQLGHANRQAAESQRIIRHLQTQVKEHQVELEDKVHLTNQLKEQFLLLERRCSLMTAEEEELRLVLEQNDRVRKMAEHELLEVVERVNVLSTQNSGLMNHKKKIEADLSVLTGEVEEAIQERRSSDEKAKKAITDAALMAEELKKEQDSSGMMERMKKNMESTVKDLQVKLDETEQMALKGGKKQLHKLETRVRELQTELMVEQKKSDDYQKGVRRYERRVKELTYQTEEDRKTLLRMQELVEKLQTKVKSCKRQAENAEEQVSGTAVRYRKVQHELDDAEERADIAETTVNKLRIRTREQTTKIAMDHDLNRLHLRMESVSVGFSGSPLESV</sequence>
<evidence type="ECO:0000256" key="8">
    <source>
        <dbReference type="SAM" id="Coils"/>
    </source>
</evidence>